<accession>A0ACD3STV1</accession>
<sequence>MFDGFWHGIFGGLSGAPLGKWLSKFKYRVILLVAMLSVQCFFFFGTACHFGLKEAVSRIFLDTSHLVIFIGVSLGIGILAVAVAFVGAWHTPNAGDLDRKQK</sequence>
<evidence type="ECO:0000313" key="2">
    <source>
        <dbReference type="Proteomes" id="UP000004277"/>
    </source>
</evidence>
<dbReference type="EMBL" id="AKCV02000005">
    <property type="protein sequence ID" value="TMS59667.1"/>
    <property type="molecule type" value="Genomic_DNA"/>
</dbReference>
<dbReference type="Proteomes" id="UP000004277">
    <property type="component" value="Unassembled WGS sequence"/>
</dbReference>
<protein>
    <submittedName>
        <fullName evidence="1">Uncharacterized protein</fullName>
    </submittedName>
</protein>
<reference evidence="1" key="1">
    <citation type="submission" date="2019-05" db="EMBL/GenBank/DDBJ databases">
        <title>Revised genome assembly of Burkholderiaceae (previously Ralstonia) sp. PBA.</title>
        <authorList>
            <person name="Gan H.M."/>
        </authorList>
    </citation>
    <scope>NUCLEOTIDE SEQUENCE</scope>
    <source>
        <strain evidence="1">PBA</strain>
    </source>
</reference>
<keyword evidence="2" id="KW-1185">Reference proteome</keyword>
<name>A0ACD3STV1_9BURK</name>
<organism evidence="1 2">
    <name type="scientific">Imbroritus primus</name>
    <dbReference type="NCBI Taxonomy" id="3058603"/>
    <lineage>
        <taxon>Bacteria</taxon>
        <taxon>Pseudomonadati</taxon>
        <taxon>Pseudomonadota</taxon>
        <taxon>Betaproteobacteria</taxon>
        <taxon>Burkholderiales</taxon>
        <taxon>Burkholderiaceae</taxon>
        <taxon>Imbroritus</taxon>
    </lineage>
</organism>
<gene>
    <name evidence="1" type="ORF">MW7_001200</name>
</gene>
<evidence type="ECO:0000313" key="1">
    <source>
        <dbReference type="EMBL" id="TMS59667.1"/>
    </source>
</evidence>
<comment type="caution">
    <text evidence="1">The sequence shown here is derived from an EMBL/GenBank/DDBJ whole genome shotgun (WGS) entry which is preliminary data.</text>
</comment>
<proteinExistence type="predicted"/>